<keyword evidence="2" id="KW-1185">Reference proteome</keyword>
<dbReference type="Proteomes" id="UP001597295">
    <property type="component" value="Unassembled WGS sequence"/>
</dbReference>
<accession>A0ABW5DSA8</accession>
<protein>
    <submittedName>
        <fullName evidence="1">Uncharacterized protein</fullName>
    </submittedName>
</protein>
<dbReference type="EMBL" id="JBHUIP010000011">
    <property type="protein sequence ID" value="MFD2263400.1"/>
    <property type="molecule type" value="Genomic_DNA"/>
</dbReference>
<proteinExistence type="predicted"/>
<name>A0ABW5DSA8_9PROT</name>
<evidence type="ECO:0000313" key="2">
    <source>
        <dbReference type="Proteomes" id="UP001597295"/>
    </source>
</evidence>
<reference evidence="2" key="1">
    <citation type="journal article" date="2019" name="Int. J. Syst. Evol. Microbiol.">
        <title>The Global Catalogue of Microorganisms (GCM) 10K type strain sequencing project: providing services to taxonomists for standard genome sequencing and annotation.</title>
        <authorList>
            <consortium name="The Broad Institute Genomics Platform"/>
            <consortium name="The Broad Institute Genome Sequencing Center for Infectious Disease"/>
            <person name="Wu L."/>
            <person name="Ma J."/>
        </authorList>
    </citation>
    <scope>NUCLEOTIDE SEQUENCE [LARGE SCALE GENOMIC DNA]</scope>
    <source>
        <strain evidence="2">CGMCC 1.19062</strain>
    </source>
</reference>
<organism evidence="1 2">
    <name type="scientific">Lacibacterium aquatile</name>
    <dbReference type="NCBI Taxonomy" id="1168082"/>
    <lineage>
        <taxon>Bacteria</taxon>
        <taxon>Pseudomonadati</taxon>
        <taxon>Pseudomonadota</taxon>
        <taxon>Alphaproteobacteria</taxon>
        <taxon>Rhodospirillales</taxon>
        <taxon>Rhodospirillaceae</taxon>
    </lineage>
</organism>
<dbReference type="RefSeq" id="WP_379876402.1">
    <property type="nucleotide sequence ID" value="NZ_JBHUIP010000011.1"/>
</dbReference>
<sequence length="111" mass="12050">MLNQSATAVVARNERWSGPSACEPYEAGWAYEAVVFVRALGIEGPLACEARIQISADGFNWVDEGTRFALPNAEGAVSFARVSHFGNWLRVAADIPADRAITLICTWHVKG</sequence>
<gene>
    <name evidence="1" type="ORF">ACFSM5_10915</name>
</gene>
<comment type="caution">
    <text evidence="1">The sequence shown here is derived from an EMBL/GenBank/DDBJ whole genome shotgun (WGS) entry which is preliminary data.</text>
</comment>
<evidence type="ECO:0000313" key="1">
    <source>
        <dbReference type="EMBL" id="MFD2263400.1"/>
    </source>
</evidence>